<dbReference type="SUPFAM" id="SSF46894">
    <property type="entry name" value="C-terminal effector domain of the bipartite response regulators"/>
    <property type="match status" value="1"/>
</dbReference>
<dbReference type="AlphaFoldDB" id="A0A5R9AGB4"/>
<keyword evidence="3" id="KW-0804">Transcription</keyword>
<dbReference type="SMART" id="SM00421">
    <property type="entry name" value="HTH_LUXR"/>
    <property type="match status" value="1"/>
</dbReference>
<keyword evidence="6" id="KW-1185">Reference proteome</keyword>
<dbReference type="GO" id="GO:0006355">
    <property type="term" value="P:regulation of DNA-templated transcription"/>
    <property type="evidence" value="ECO:0007669"/>
    <property type="project" value="InterPro"/>
</dbReference>
<evidence type="ECO:0000256" key="1">
    <source>
        <dbReference type="ARBA" id="ARBA00023015"/>
    </source>
</evidence>
<dbReference type="Gene3D" id="1.10.10.10">
    <property type="entry name" value="Winged helix-like DNA-binding domain superfamily/Winged helix DNA-binding domain"/>
    <property type="match status" value="1"/>
</dbReference>
<organism evidence="5 6">
    <name type="scientific">Nesterenkonia sphaerica</name>
    <dbReference type="NCBI Taxonomy" id="1804988"/>
    <lineage>
        <taxon>Bacteria</taxon>
        <taxon>Bacillati</taxon>
        <taxon>Actinomycetota</taxon>
        <taxon>Actinomycetes</taxon>
        <taxon>Micrococcales</taxon>
        <taxon>Micrococcaceae</taxon>
        <taxon>Nesterenkonia</taxon>
    </lineage>
</organism>
<dbReference type="InterPro" id="IPR000792">
    <property type="entry name" value="Tscrpt_reg_LuxR_C"/>
</dbReference>
<dbReference type="EMBL" id="VAWA01000004">
    <property type="protein sequence ID" value="TLP77540.1"/>
    <property type="molecule type" value="Genomic_DNA"/>
</dbReference>
<dbReference type="InterPro" id="IPR036388">
    <property type="entry name" value="WH-like_DNA-bd_sf"/>
</dbReference>
<evidence type="ECO:0000256" key="2">
    <source>
        <dbReference type="ARBA" id="ARBA00023125"/>
    </source>
</evidence>
<dbReference type="PANTHER" id="PTHR44688">
    <property type="entry name" value="DNA-BINDING TRANSCRIPTIONAL ACTIVATOR DEVR_DOSR"/>
    <property type="match status" value="1"/>
</dbReference>
<evidence type="ECO:0000313" key="5">
    <source>
        <dbReference type="EMBL" id="TLP77540.1"/>
    </source>
</evidence>
<proteinExistence type="predicted"/>
<dbReference type="InterPro" id="IPR016032">
    <property type="entry name" value="Sig_transdc_resp-reg_C-effctor"/>
</dbReference>
<accession>A0A5R9AGB4</accession>
<evidence type="ECO:0000256" key="3">
    <source>
        <dbReference type="ARBA" id="ARBA00023163"/>
    </source>
</evidence>
<gene>
    <name evidence="5" type="ORF">FEF27_04685</name>
</gene>
<dbReference type="GO" id="GO:0003677">
    <property type="term" value="F:DNA binding"/>
    <property type="evidence" value="ECO:0007669"/>
    <property type="project" value="UniProtKB-KW"/>
</dbReference>
<evidence type="ECO:0000259" key="4">
    <source>
        <dbReference type="SMART" id="SM00421"/>
    </source>
</evidence>
<sequence length="204" mass="22237">MALIGSRPADGDVASRLVVLADQAAEAEEWIQEQQLLLLATLGMSSAAAGRVLKAPWGQQSGRPGMIYMLAEALTTSDDHAALETAQVFIGAKSEHFGLVILSAMWARRDELATEVRARLAKVVLEQRQTTTEPSWILDTFSGLTLCDRERAILEGLHRGDSTRMIARALNLSPRTVEAAISKMLHRYGCASRVELTALNLLAR</sequence>
<dbReference type="Pfam" id="PF00196">
    <property type="entry name" value="GerE"/>
    <property type="match status" value="1"/>
</dbReference>
<keyword evidence="1" id="KW-0805">Transcription regulation</keyword>
<name>A0A5R9AGB4_9MICC</name>
<evidence type="ECO:0000313" key="6">
    <source>
        <dbReference type="Proteomes" id="UP000306544"/>
    </source>
</evidence>
<dbReference type="OrthoDB" id="4964457at2"/>
<reference evidence="5 6" key="1">
    <citation type="submission" date="2019-05" db="EMBL/GenBank/DDBJ databases">
        <title>Nesterenkonia sp. GY239, isolated from the Southern Atlantic Ocean.</title>
        <authorList>
            <person name="Zhang G."/>
        </authorList>
    </citation>
    <scope>NUCLEOTIDE SEQUENCE [LARGE SCALE GENOMIC DNA]</scope>
    <source>
        <strain evidence="5 6">GY239</strain>
    </source>
</reference>
<dbReference type="PRINTS" id="PR00038">
    <property type="entry name" value="HTHLUXR"/>
</dbReference>
<dbReference type="Proteomes" id="UP000306544">
    <property type="component" value="Unassembled WGS sequence"/>
</dbReference>
<dbReference type="PANTHER" id="PTHR44688:SF16">
    <property type="entry name" value="DNA-BINDING TRANSCRIPTIONAL ACTIVATOR DEVR_DOSR"/>
    <property type="match status" value="1"/>
</dbReference>
<protein>
    <submittedName>
        <fullName evidence="5">Response regulator transcription factor</fullName>
    </submittedName>
</protein>
<feature type="domain" description="HTH luxR-type" evidence="4">
    <location>
        <begin position="143"/>
        <end position="200"/>
    </location>
</feature>
<keyword evidence="2" id="KW-0238">DNA-binding</keyword>
<comment type="caution">
    <text evidence="5">The sequence shown here is derived from an EMBL/GenBank/DDBJ whole genome shotgun (WGS) entry which is preliminary data.</text>
</comment>